<evidence type="ECO:0000256" key="1">
    <source>
        <dbReference type="SAM" id="MobiDB-lite"/>
    </source>
</evidence>
<dbReference type="AlphaFoldDB" id="A0A7W3VY03"/>
<protein>
    <recommendedName>
        <fullName evidence="5">Secreted protein</fullName>
    </recommendedName>
</protein>
<sequence>MSTRTKSAAAAAAAACTAAAAALTLSTGAAATAEDQQPSVVEDYHYPGAAQILADYHVELLSGDGHILFAACPSGPDTVGLIQVRTSEPVGQGSDGRVCFHVIAPTGHLTMKIPAVYSIRGDGINSGTGHKVRAELTTDSGQHSTVDVNPSGTTQVGVGTNPPGAPTTLLQLDASS</sequence>
<name>A0A7W3VY03_9PSEU</name>
<comment type="caution">
    <text evidence="3">The sequence shown here is derived from an EMBL/GenBank/DDBJ whole genome shotgun (WGS) entry which is preliminary data.</text>
</comment>
<accession>A0A7W3VY03</accession>
<evidence type="ECO:0008006" key="5">
    <source>
        <dbReference type="Google" id="ProtNLM"/>
    </source>
</evidence>
<feature type="region of interest" description="Disordered" evidence="1">
    <location>
        <begin position="139"/>
        <end position="176"/>
    </location>
</feature>
<keyword evidence="2" id="KW-0732">Signal</keyword>
<dbReference type="EMBL" id="JACGZW010000006">
    <property type="protein sequence ID" value="MBB1155313.1"/>
    <property type="molecule type" value="Genomic_DNA"/>
</dbReference>
<organism evidence="3 4">
    <name type="scientific">Amycolatopsis dendrobii</name>
    <dbReference type="NCBI Taxonomy" id="2760662"/>
    <lineage>
        <taxon>Bacteria</taxon>
        <taxon>Bacillati</taxon>
        <taxon>Actinomycetota</taxon>
        <taxon>Actinomycetes</taxon>
        <taxon>Pseudonocardiales</taxon>
        <taxon>Pseudonocardiaceae</taxon>
        <taxon>Amycolatopsis</taxon>
    </lineage>
</organism>
<proteinExistence type="predicted"/>
<feature type="compositionally biased region" description="Polar residues" evidence="1">
    <location>
        <begin position="139"/>
        <end position="158"/>
    </location>
</feature>
<gene>
    <name evidence="3" type="ORF">H4281_19390</name>
</gene>
<dbReference type="Proteomes" id="UP000526734">
    <property type="component" value="Unassembled WGS sequence"/>
</dbReference>
<evidence type="ECO:0000313" key="3">
    <source>
        <dbReference type="EMBL" id="MBB1155313.1"/>
    </source>
</evidence>
<reference evidence="3 4" key="1">
    <citation type="submission" date="2020-08" db="EMBL/GenBank/DDBJ databases">
        <title>Amycolatopsis sp. nov. DR6-1 isolated from Dendrobium heterocarpum.</title>
        <authorList>
            <person name="Tedsree N."/>
            <person name="Kuncharoen N."/>
            <person name="Likhitwitayawuid K."/>
            <person name="Tanasupawat S."/>
        </authorList>
    </citation>
    <scope>NUCLEOTIDE SEQUENCE [LARGE SCALE GENOMIC DNA]</scope>
    <source>
        <strain evidence="3 4">DR6-1</strain>
    </source>
</reference>
<feature type="chain" id="PRO_5039395020" description="Secreted protein" evidence="2">
    <location>
        <begin position="22"/>
        <end position="176"/>
    </location>
</feature>
<evidence type="ECO:0000313" key="4">
    <source>
        <dbReference type="Proteomes" id="UP000526734"/>
    </source>
</evidence>
<dbReference type="RefSeq" id="WP_182892336.1">
    <property type="nucleotide sequence ID" value="NZ_JACGZW010000006.1"/>
</dbReference>
<keyword evidence="4" id="KW-1185">Reference proteome</keyword>
<evidence type="ECO:0000256" key="2">
    <source>
        <dbReference type="SAM" id="SignalP"/>
    </source>
</evidence>
<feature type="signal peptide" evidence="2">
    <location>
        <begin position="1"/>
        <end position="21"/>
    </location>
</feature>